<proteinExistence type="predicted"/>
<gene>
    <name evidence="2" type="ORF">ACT17_11995</name>
</gene>
<accession>A0A0J8UA07</accession>
<evidence type="ECO:0000313" key="3">
    <source>
        <dbReference type="Proteomes" id="UP000037594"/>
    </source>
</evidence>
<feature type="compositionally biased region" description="Basic residues" evidence="1">
    <location>
        <begin position="149"/>
        <end position="170"/>
    </location>
</feature>
<name>A0A0J8UA07_9MYCO</name>
<dbReference type="Proteomes" id="UP000037594">
    <property type="component" value="Unassembled WGS sequence"/>
</dbReference>
<feature type="region of interest" description="Disordered" evidence="1">
    <location>
        <begin position="117"/>
        <end position="171"/>
    </location>
</feature>
<evidence type="ECO:0000256" key="1">
    <source>
        <dbReference type="SAM" id="MobiDB-lite"/>
    </source>
</evidence>
<dbReference type="AlphaFoldDB" id="A0A0J8UA07"/>
<dbReference type="PATRIC" id="fig|451644.5.peg.2483"/>
<organism evidence="2 3">
    <name type="scientific">Mycolicibacterium conceptionense</name>
    <dbReference type="NCBI Taxonomy" id="451644"/>
    <lineage>
        <taxon>Bacteria</taxon>
        <taxon>Bacillati</taxon>
        <taxon>Actinomycetota</taxon>
        <taxon>Actinomycetes</taxon>
        <taxon>Mycobacteriales</taxon>
        <taxon>Mycobacteriaceae</taxon>
        <taxon>Mycolicibacterium</taxon>
    </lineage>
</organism>
<feature type="compositionally biased region" description="Low complexity" evidence="1">
    <location>
        <begin position="138"/>
        <end position="148"/>
    </location>
</feature>
<comment type="caution">
    <text evidence="2">The sequence shown here is derived from an EMBL/GenBank/DDBJ whole genome shotgun (WGS) entry which is preliminary data.</text>
</comment>
<evidence type="ECO:0000313" key="2">
    <source>
        <dbReference type="EMBL" id="KMV18388.1"/>
    </source>
</evidence>
<protein>
    <submittedName>
        <fullName evidence="2">Uncharacterized protein</fullName>
    </submittedName>
</protein>
<dbReference type="EMBL" id="LFOD01000008">
    <property type="protein sequence ID" value="KMV18388.1"/>
    <property type="molecule type" value="Genomic_DNA"/>
</dbReference>
<reference evidence="2 3" key="1">
    <citation type="submission" date="2015-06" db="EMBL/GenBank/DDBJ databases">
        <title>Genome sequence of Mycobacterium conceptionense strain MLE.</title>
        <authorList>
            <person name="Greninger A.L."/>
            <person name="Cunningham G."/>
            <person name="Chiu C.Y."/>
            <person name="Miller S."/>
        </authorList>
    </citation>
    <scope>NUCLEOTIDE SEQUENCE [LARGE SCALE GENOMIC DNA]</scope>
    <source>
        <strain evidence="2 3">MLE</strain>
    </source>
</reference>
<sequence>MWTSRDGWLDEVSGWLATDEGLAECARRHIKSERVLRAAIVLAAHADHATGRNCAATNSTVAASAGCAGRTVTTVRSVLSASGLAVEAHRGTGSAAAPGCGRRPSIWHLISRPQPVQKPAVGGAVCDLPPSRRDRRVSPVSSKSPNARARARRSNSHPPKRSPKRGRRCAPRPLHVQLLAAGVVDGSIGLDKGHIGHICDALTDSGLDLTAWTAKSVLAALNADMKARGWDWPNHIENPASFLRSRLALLPVRPAGTSQSLVVAARAHRSKTAPAGHVIAAESSKATRALVDRWYADVAAVTTAQERERLLRADQVKFGHPVVDPVAALANAGRRARRMYPEVELAAGMRLWANDVLGEVPTDAVSETIPAATSLSTDLLMDLAIGGCGCAVCGSGTAVERPQLPLKEASMVCDQCWPVIAAELAESSDIDEGMLA</sequence>